<dbReference type="GO" id="GO:0016116">
    <property type="term" value="P:carotenoid metabolic process"/>
    <property type="evidence" value="ECO:0007669"/>
    <property type="project" value="InterPro"/>
</dbReference>
<reference evidence="2 3" key="1">
    <citation type="journal article" date="2009" name="Appl. Environ. Microbiol.">
        <title>Community genomic and proteomic analyses of chemoautotrophic iron-oxidizing "Leptospirillum rubarum" (Group II) and "Leptospirillum ferrodiazotrophum" (Group III) bacteria in acid mine drainage biofilms.</title>
        <authorList>
            <person name="Goltsman D.S."/>
            <person name="Denef V.J."/>
            <person name="Singer S.W."/>
            <person name="VerBerkmoes N.C."/>
            <person name="Lefsrud M."/>
            <person name="Mueller R.S."/>
            <person name="Dick G.J."/>
            <person name="Sun C.L."/>
            <person name="Wheeler K.E."/>
            <person name="Zemla A."/>
            <person name="Baker B.J."/>
            <person name="Hauser L."/>
            <person name="Land M."/>
            <person name="Shah M.B."/>
            <person name="Thelen M.P."/>
            <person name="Hettich R.L."/>
            <person name="Banfield J.F."/>
        </authorList>
    </citation>
    <scope>NUCLEOTIDE SEQUENCE [LARGE SCALE GENOMIC DNA]</scope>
</reference>
<proteinExistence type="predicted"/>
<evidence type="ECO:0000313" key="3">
    <source>
        <dbReference type="Proteomes" id="UP000009374"/>
    </source>
</evidence>
<dbReference type="EMBL" id="GG693862">
    <property type="protein sequence ID" value="EES53518.1"/>
    <property type="molecule type" value="Genomic_DNA"/>
</dbReference>
<dbReference type="GO" id="GO:0016491">
    <property type="term" value="F:oxidoreductase activity"/>
    <property type="evidence" value="ECO:0007669"/>
    <property type="project" value="InterPro"/>
</dbReference>
<evidence type="ECO:0000313" key="2">
    <source>
        <dbReference type="EMBL" id="EES53518.1"/>
    </source>
</evidence>
<evidence type="ECO:0000259" key="1">
    <source>
        <dbReference type="Pfam" id="PF01593"/>
    </source>
</evidence>
<dbReference type="InterPro" id="IPR036188">
    <property type="entry name" value="FAD/NAD-bd_sf"/>
</dbReference>
<keyword evidence="3" id="KW-1185">Reference proteome</keyword>
<feature type="domain" description="Amine oxidase" evidence="1">
    <location>
        <begin position="20"/>
        <end position="467"/>
    </location>
</feature>
<dbReference type="PANTHER" id="PTHR46313">
    <property type="match status" value="1"/>
</dbReference>
<accession>C6HVE4</accession>
<dbReference type="Proteomes" id="UP000009374">
    <property type="component" value="Unassembled WGS sequence"/>
</dbReference>
<dbReference type="SUPFAM" id="SSF51905">
    <property type="entry name" value="FAD/NAD(P)-binding domain"/>
    <property type="match status" value="1"/>
</dbReference>
<dbReference type="Pfam" id="PF01593">
    <property type="entry name" value="Amino_oxidase"/>
    <property type="match status" value="1"/>
</dbReference>
<dbReference type="PANTHER" id="PTHR46313:SF3">
    <property type="entry name" value="PROLYCOPENE ISOMERASE, CHLOROPLASTIC"/>
    <property type="match status" value="1"/>
</dbReference>
<dbReference type="Gene3D" id="3.50.50.60">
    <property type="entry name" value="FAD/NAD(P)-binding domain"/>
    <property type="match status" value="1"/>
</dbReference>
<dbReference type="AlphaFoldDB" id="C6HVE4"/>
<organism evidence="2 3">
    <name type="scientific">Leptospirillum ferrodiazotrophum</name>
    <dbReference type="NCBI Taxonomy" id="412449"/>
    <lineage>
        <taxon>Bacteria</taxon>
        <taxon>Pseudomonadati</taxon>
        <taxon>Nitrospirota</taxon>
        <taxon>Nitrospiria</taxon>
        <taxon>Nitrospirales</taxon>
        <taxon>Nitrospiraceae</taxon>
        <taxon>Leptospirillum</taxon>
    </lineage>
</organism>
<gene>
    <name evidence="2" type="ORF">UBAL3_78920111</name>
</gene>
<dbReference type="InterPro" id="IPR045892">
    <property type="entry name" value="CrtISO-like"/>
</dbReference>
<sequence length="492" mass="54554">MAGRRDEATDDVAIVGGGIGGVLTGAMLAHAGRSVILFEAMDYLGGCSGTFERDGHAYNAGATTLIGLEPPLPLGRLACLLGVSLPALPVDPALKVHLADRSVRMCRNREALLSAFSMAFPEDDVEGLWRRAFRVADAAWNMVGDLPPFPPQRTKEIAQAVRLSARLLREGGRDTLRPARSVFSPHVRTGSFLRCLGQLLLITNQAPSREVWFLSAALGLSYTTLDTHTAMGGMGAVVEAFARKIPNVLRGNPVRKIEPQGSGYILHTANGDYSAHTVILNRDIWGVDRLFGAREPRMETDRHRLKQHDRWGAATLHFMVEDVFSPEMELHHQIHHDQNPETGSHSFFLSLSHPDDRRLSPPGYRSVTISTHTDLSRWESLSREAYQEKKERFRDFILSQLFRSIPEFRAAKKGEILVGTPRTFARYTRRTGGTVGGIPLRMRNFPFRYPSFRTPLKNVYLVGDTVFPGQGWPGVAVGAMGLVRHLEPNLLV</sequence>
<dbReference type="InterPro" id="IPR002937">
    <property type="entry name" value="Amino_oxidase"/>
</dbReference>
<protein>
    <submittedName>
        <fullName evidence="2">Probable phytoene dehydrogenase</fullName>
    </submittedName>
</protein>
<name>C6HVE4_9BACT</name>